<reference evidence="7" key="1">
    <citation type="journal article" date="2014" name="Int. J. Syst. Evol. Microbiol.">
        <title>Complete genome sequence of Corynebacterium casei LMG S-19264T (=DSM 44701T), isolated from a smear-ripened cheese.</title>
        <authorList>
            <consortium name="US DOE Joint Genome Institute (JGI-PGF)"/>
            <person name="Walter F."/>
            <person name="Albersmeier A."/>
            <person name="Kalinowski J."/>
            <person name="Ruckert C."/>
        </authorList>
    </citation>
    <scope>NUCLEOTIDE SEQUENCE</scope>
    <source>
        <strain evidence="7">KCTC 12368</strain>
    </source>
</reference>
<dbReference type="GO" id="GO:0005524">
    <property type="term" value="F:ATP binding"/>
    <property type="evidence" value="ECO:0007669"/>
    <property type="project" value="UniProtKB-KW"/>
</dbReference>
<keyword evidence="2" id="KW-0378">Hydrolase</keyword>
<dbReference type="Pfam" id="PF08482">
    <property type="entry name" value="HrpB_C"/>
    <property type="match status" value="1"/>
</dbReference>
<evidence type="ECO:0000256" key="1">
    <source>
        <dbReference type="ARBA" id="ARBA00022741"/>
    </source>
</evidence>
<evidence type="ECO:0000256" key="4">
    <source>
        <dbReference type="ARBA" id="ARBA00022840"/>
    </source>
</evidence>
<dbReference type="InterPro" id="IPR001650">
    <property type="entry name" value="Helicase_C-like"/>
</dbReference>
<dbReference type="InterPro" id="IPR049614">
    <property type="entry name" value="HrpB_DEXH"/>
</dbReference>
<dbReference type="PIRSF" id="PIRSF005496">
    <property type="entry name" value="ATP_hel_hrpB"/>
    <property type="match status" value="1"/>
</dbReference>
<dbReference type="PROSITE" id="PS51194">
    <property type="entry name" value="HELICASE_CTER"/>
    <property type="match status" value="1"/>
</dbReference>
<dbReference type="Gene3D" id="3.40.50.300">
    <property type="entry name" value="P-loop containing nucleotide triphosphate hydrolases"/>
    <property type="match status" value="2"/>
</dbReference>
<dbReference type="EMBL" id="BMWX01000001">
    <property type="protein sequence ID" value="GGZ17603.1"/>
    <property type="molecule type" value="Genomic_DNA"/>
</dbReference>
<dbReference type="InterPro" id="IPR010225">
    <property type="entry name" value="HrpB"/>
</dbReference>
<dbReference type="Proteomes" id="UP000619457">
    <property type="component" value="Unassembled WGS sequence"/>
</dbReference>
<dbReference type="SMART" id="SM00847">
    <property type="entry name" value="HA2"/>
    <property type="match status" value="1"/>
</dbReference>
<keyword evidence="1" id="KW-0547">Nucleotide-binding</keyword>
<keyword evidence="3 7" id="KW-0347">Helicase</keyword>
<dbReference type="PROSITE" id="PS51192">
    <property type="entry name" value="HELICASE_ATP_BIND_1"/>
    <property type="match status" value="1"/>
</dbReference>
<dbReference type="InterPro" id="IPR011545">
    <property type="entry name" value="DEAD/DEAH_box_helicase_dom"/>
</dbReference>
<dbReference type="InterPro" id="IPR013689">
    <property type="entry name" value="RNA_helicase_ATP-dep_HrpB_C"/>
</dbReference>
<accession>A0A918PQE4</accession>
<sequence length="827" mass="93178">MSFDYTQIALPVVEIIPQLQERISNHQTVILHAPPGAGKSTLVPLVLKDLPGIKGKKILMLEPRRLAAKSIAKRMTDLLQEPLGETVGYRIRFEQRITQTTQIEVITEGIMSRLIHADNSLEEVGLVIFDEFHERNIHSDVAMALCREVQQILRPDLKILVMSATLDLDQLSTLLDAPVVESLGKQYPVKVKNLGDSDLSTLPEQMAQAIDLAINEDEGDVLAFLPGQRDIIKTFELLKRRFPEIAIHPLYGMLSPQRQHQALSPDPSGRRKIVLATSIAETSLTIEGVRIVVDSGYGKSSVFDPRSAMSKLVTHRISMDSANQRTGRAGRLGPGKCYRLWSKATEDRMKLFRTPEIVEADLATMVLDLVDFGIRNINGMTWLTPPPEGPVSQALDLLEELGAIQEDKLTSHGEDIRKLPCHPRIAHMLLKAKDHDTLALAVDLAALLEEKDPLDQAAGTDISLRIEKLRRSRNSKGVNRKFDRIEKVVSNYLKIFDTKPETTLFDPFEVGLLLTYAYPERIAHARPGNNAQFKLTNGKIAMMHHSDDLAHEAWISVAQLDARDGMGKIFLAAPLNPRDLAEHVVEEEIVTWDYQLEKLKAEKQWKIGNIVLKSMALKAVDNSKKTKALTTVLQEDGLRVLDFSEDFIQLQSRILSLRTWNPDQSWPEVSTANLLQDLNWIAPYLDSISSKVDFKKLDLKSILYHSLDHQLQAKLGDLAPDKIQVPSGSFIHIHYQDDGSTPVLAVRLQEVFGLLDTPTLNNGKIKVVMHLLSPGYKPVQVTEDLRSFWDHTYFEVKKELKRRYPKHHWPEDPLQAEAVRGVKRKNP</sequence>
<dbReference type="GO" id="GO:0016787">
    <property type="term" value="F:hydrolase activity"/>
    <property type="evidence" value="ECO:0007669"/>
    <property type="project" value="UniProtKB-KW"/>
</dbReference>
<dbReference type="NCBIfam" id="TIGR01970">
    <property type="entry name" value="DEAH_box_HrpB"/>
    <property type="match status" value="1"/>
</dbReference>
<keyword evidence="8" id="KW-1185">Reference proteome</keyword>
<feature type="domain" description="Helicase C-terminal" evidence="6">
    <location>
        <begin position="205"/>
        <end position="373"/>
    </location>
</feature>
<dbReference type="Pfam" id="PF00271">
    <property type="entry name" value="Helicase_C"/>
    <property type="match status" value="1"/>
</dbReference>
<comment type="caution">
    <text evidence="7">The sequence shown here is derived from an EMBL/GenBank/DDBJ whole genome shotgun (WGS) entry which is preliminary data.</text>
</comment>
<dbReference type="FunFam" id="3.40.50.300:FF:002125">
    <property type="entry name" value="ATP-dependent helicase HrpB"/>
    <property type="match status" value="1"/>
</dbReference>
<dbReference type="InterPro" id="IPR014001">
    <property type="entry name" value="Helicase_ATP-bd"/>
</dbReference>
<name>A0A918PQE4_9BACT</name>
<organism evidence="7 8">
    <name type="scientific">Echinicola pacifica</name>
    <dbReference type="NCBI Taxonomy" id="346377"/>
    <lineage>
        <taxon>Bacteria</taxon>
        <taxon>Pseudomonadati</taxon>
        <taxon>Bacteroidota</taxon>
        <taxon>Cytophagia</taxon>
        <taxon>Cytophagales</taxon>
        <taxon>Cyclobacteriaceae</taxon>
        <taxon>Echinicola</taxon>
    </lineage>
</organism>
<evidence type="ECO:0000259" key="6">
    <source>
        <dbReference type="PROSITE" id="PS51194"/>
    </source>
</evidence>
<dbReference type="PANTHER" id="PTHR43519:SF1">
    <property type="entry name" value="ATP-DEPENDENT RNA HELICASE HRPB"/>
    <property type="match status" value="1"/>
</dbReference>
<feature type="domain" description="Helicase ATP-binding" evidence="5">
    <location>
        <begin position="20"/>
        <end position="184"/>
    </location>
</feature>
<keyword evidence="4" id="KW-0067">ATP-binding</keyword>
<dbReference type="CDD" id="cd18791">
    <property type="entry name" value="SF2_C_RHA"/>
    <property type="match status" value="1"/>
</dbReference>
<evidence type="ECO:0000259" key="5">
    <source>
        <dbReference type="PROSITE" id="PS51192"/>
    </source>
</evidence>
<dbReference type="Pfam" id="PF24473">
    <property type="entry name" value="CON_HrpB"/>
    <property type="match status" value="1"/>
</dbReference>
<dbReference type="PANTHER" id="PTHR43519">
    <property type="entry name" value="ATP-DEPENDENT RNA HELICASE HRPB"/>
    <property type="match status" value="1"/>
</dbReference>
<dbReference type="SMART" id="SM00487">
    <property type="entry name" value="DEXDc"/>
    <property type="match status" value="1"/>
</dbReference>
<dbReference type="SMART" id="SM00490">
    <property type="entry name" value="HELICc"/>
    <property type="match status" value="1"/>
</dbReference>
<dbReference type="InterPro" id="IPR056329">
    <property type="entry name" value="CON_HrpB"/>
</dbReference>
<dbReference type="Gene3D" id="1.20.120.1080">
    <property type="match status" value="1"/>
</dbReference>
<evidence type="ECO:0000313" key="7">
    <source>
        <dbReference type="EMBL" id="GGZ17603.1"/>
    </source>
</evidence>
<gene>
    <name evidence="7" type="ORF">GCM10007049_07780</name>
</gene>
<reference evidence="7" key="2">
    <citation type="submission" date="2020-09" db="EMBL/GenBank/DDBJ databases">
        <authorList>
            <person name="Sun Q."/>
            <person name="Kim S."/>
        </authorList>
    </citation>
    <scope>NUCLEOTIDE SEQUENCE</scope>
    <source>
        <strain evidence="7">KCTC 12368</strain>
    </source>
</reference>
<proteinExistence type="predicted"/>
<dbReference type="CDD" id="cd17990">
    <property type="entry name" value="DEXHc_HrpB"/>
    <property type="match status" value="1"/>
</dbReference>
<dbReference type="Pfam" id="PF00270">
    <property type="entry name" value="DEAD"/>
    <property type="match status" value="1"/>
</dbReference>
<evidence type="ECO:0000256" key="2">
    <source>
        <dbReference type="ARBA" id="ARBA00022801"/>
    </source>
</evidence>
<dbReference type="AlphaFoldDB" id="A0A918PQE4"/>
<dbReference type="InterPro" id="IPR007502">
    <property type="entry name" value="Helicase-assoc_dom"/>
</dbReference>
<dbReference type="SUPFAM" id="SSF52540">
    <property type="entry name" value="P-loop containing nucleoside triphosphate hydrolases"/>
    <property type="match status" value="1"/>
</dbReference>
<dbReference type="InterPro" id="IPR027417">
    <property type="entry name" value="P-loop_NTPase"/>
</dbReference>
<evidence type="ECO:0000256" key="3">
    <source>
        <dbReference type="ARBA" id="ARBA00022806"/>
    </source>
</evidence>
<dbReference type="GO" id="GO:0004386">
    <property type="term" value="F:helicase activity"/>
    <property type="evidence" value="ECO:0007669"/>
    <property type="project" value="UniProtKB-KW"/>
</dbReference>
<evidence type="ECO:0000313" key="8">
    <source>
        <dbReference type="Proteomes" id="UP000619457"/>
    </source>
</evidence>
<dbReference type="GO" id="GO:0003676">
    <property type="term" value="F:nucleic acid binding"/>
    <property type="evidence" value="ECO:0007669"/>
    <property type="project" value="InterPro"/>
</dbReference>
<protein>
    <submittedName>
        <fullName evidence="7">ATP-dependent helicase HrpB</fullName>
    </submittedName>
</protein>